<evidence type="ECO:0000313" key="2">
    <source>
        <dbReference type="EMBL" id="WOZ55759.1"/>
    </source>
</evidence>
<evidence type="ECO:0000313" key="3">
    <source>
        <dbReference type="Proteomes" id="UP001301519"/>
    </source>
</evidence>
<keyword evidence="1" id="KW-1133">Transmembrane helix</keyword>
<keyword evidence="1" id="KW-0472">Membrane</keyword>
<accession>A0AAX4G2Q0</accession>
<keyword evidence="1" id="KW-0812">Transmembrane</keyword>
<proteinExistence type="predicted"/>
<evidence type="ECO:0000256" key="1">
    <source>
        <dbReference type="SAM" id="Phobius"/>
    </source>
</evidence>
<name>A0AAX4G2Q0_9CAUD</name>
<gene>
    <name evidence="2" type="ORF">HTVC041P_gp25</name>
</gene>
<reference evidence="2 3" key="1">
    <citation type="submission" date="2023-08" db="EMBL/GenBank/DDBJ databases">
        <authorList>
            <person name="Du S."/>
            <person name="Wu Z."/>
            <person name="Wu Y."/>
            <person name="Yang M."/>
            <person name="Shao J."/>
            <person name="Liu H."/>
            <person name="Zhao Y."/>
            <person name="Zhang Z."/>
        </authorList>
    </citation>
    <scope>NUCLEOTIDE SEQUENCE [LARGE SCALE GENOMIC DNA]</scope>
</reference>
<dbReference type="EMBL" id="OR420753">
    <property type="protein sequence ID" value="WOZ55759.1"/>
    <property type="molecule type" value="Genomic_DNA"/>
</dbReference>
<feature type="transmembrane region" description="Helical" evidence="1">
    <location>
        <begin position="96"/>
        <end position="114"/>
    </location>
</feature>
<sequence length="120" mass="14014">MLNFILPLLKNPLTRIVADKTIGAIQHKMEKDKIIKAKEIEATKTISVEQIRQQEHSWKDEWLVVFFTVLMACHFIPYTQNAMERGWTILQNADPMFWYIILTIVGASFGVTTMNKFKKK</sequence>
<protein>
    <recommendedName>
        <fullName evidence="4">Holin</fullName>
    </recommendedName>
</protein>
<dbReference type="Proteomes" id="UP001301519">
    <property type="component" value="Segment"/>
</dbReference>
<feature type="transmembrane region" description="Helical" evidence="1">
    <location>
        <begin position="62"/>
        <end position="80"/>
    </location>
</feature>
<evidence type="ECO:0008006" key="4">
    <source>
        <dbReference type="Google" id="ProtNLM"/>
    </source>
</evidence>
<organism evidence="2 3">
    <name type="scientific">Pelagibacter phage HTVC041P</name>
    <dbReference type="NCBI Taxonomy" id="3072833"/>
    <lineage>
        <taxon>Viruses</taxon>
        <taxon>Duplodnaviria</taxon>
        <taxon>Heunggongvirae</taxon>
        <taxon>Uroviricota</taxon>
        <taxon>Caudoviricetes</taxon>
        <taxon>Autographivirales</taxon>
        <taxon>Autographivirales incertae sedis</taxon>
        <taxon>Aequorvirus</taxon>
        <taxon>Aequorvirus HTVC041P</taxon>
    </lineage>
</organism>
<keyword evidence="3" id="KW-1185">Reference proteome</keyword>